<sequence>MLKFILRQLLVYLSVMIVMTIFVVASSTYIGFRINQQNAKMNAAGVFRALEAQFSKVPENQWAEIIDKLKSQYTRPLYLRHFDQLPEDIQAQKEALYSGEMLFDYNNHDYTNSFDMFKPSMIYQRVLNSDLFFALEKRAPEIIEYQKNNAWIHQLAYSRFKNTPEGQWNKVIEYIKKEYQVGVVVRDLSNYTDKEQQDIRKWGYFPTEPFHGVQGYIQFLSPNPNKVIIIGPYRDNWIKLHPHVYAVIIDAILLVFLTLIIAYPLYRDLIKLKSLAQSYGKNDFDSDIRLSTKSVLWSVYQTLKGMGESIQSLIKKQTVFANMVAHEVKTPLAQVHFTLRLLENAKSDEERAKHILSIKEDIMQIDHLVNRQLDYSKYSYVKLPLNLEKIPLSLFVEEIVVAYSNSYISKIWHFSSEYPNIMVLLDKSAMHKVLNNLLINAYKYGGDVIDVSVAICDNDAVIKITDNGQGVAFNIESALNQPFTPESKQSSGLGLAIVWRIIEAHHGRIALSNIPHAVTFEIRLPIAK</sequence>
<comment type="subcellular location">
    <subcellularLocation>
        <location evidence="2">Cell membrane</location>
        <topology evidence="2">Multi-pass membrane protein</topology>
    </subcellularLocation>
</comment>
<dbReference type="EMBL" id="BMJS01000003">
    <property type="protein sequence ID" value="GGF90846.1"/>
    <property type="molecule type" value="Genomic_DNA"/>
</dbReference>
<accession>A0A8J2Z2W2</accession>
<dbReference type="RefSeq" id="WP_170137171.1">
    <property type="nucleotide sequence ID" value="NZ_BMJS01000003.1"/>
</dbReference>
<dbReference type="InterPro" id="IPR050398">
    <property type="entry name" value="HssS/ArlS-like"/>
</dbReference>
<dbReference type="Pfam" id="PF00512">
    <property type="entry name" value="HisKA"/>
    <property type="match status" value="1"/>
</dbReference>
<dbReference type="PANTHER" id="PTHR45528:SF1">
    <property type="entry name" value="SENSOR HISTIDINE KINASE CPXA"/>
    <property type="match status" value="1"/>
</dbReference>
<keyword evidence="17" id="KW-1185">Reference proteome</keyword>
<dbReference type="SUPFAM" id="SSF47384">
    <property type="entry name" value="Homodimeric domain of signal transducing histidine kinase"/>
    <property type="match status" value="1"/>
</dbReference>
<evidence type="ECO:0000256" key="4">
    <source>
        <dbReference type="ARBA" id="ARBA00022475"/>
    </source>
</evidence>
<evidence type="ECO:0000259" key="15">
    <source>
        <dbReference type="PROSITE" id="PS50109"/>
    </source>
</evidence>
<reference evidence="16" key="1">
    <citation type="journal article" date="2014" name="Int. J. Syst. Evol. Microbiol.">
        <title>Complete genome sequence of Corynebacterium casei LMG S-19264T (=DSM 44701T), isolated from a smear-ripened cheese.</title>
        <authorList>
            <consortium name="US DOE Joint Genome Institute (JGI-PGF)"/>
            <person name="Walter F."/>
            <person name="Albersmeier A."/>
            <person name="Kalinowski J."/>
            <person name="Ruckert C."/>
        </authorList>
    </citation>
    <scope>NUCLEOTIDE SEQUENCE</scope>
    <source>
        <strain evidence="16">CGMCC 1.15758</strain>
    </source>
</reference>
<dbReference type="SMART" id="SM00387">
    <property type="entry name" value="HATPase_c"/>
    <property type="match status" value="1"/>
</dbReference>
<dbReference type="InterPro" id="IPR003661">
    <property type="entry name" value="HisK_dim/P_dom"/>
</dbReference>
<dbReference type="EC" id="2.7.13.3" evidence="3"/>
<dbReference type="Proteomes" id="UP000636949">
    <property type="component" value="Unassembled WGS sequence"/>
</dbReference>
<evidence type="ECO:0000256" key="1">
    <source>
        <dbReference type="ARBA" id="ARBA00000085"/>
    </source>
</evidence>
<dbReference type="InterPro" id="IPR004358">
    <property type="entry name" value="Sig_transdc_His_kin-like_C"/>
</dbReference>
<organism evidence="16 17">
    <name type="scientific">Cysteiniphilum litorale</name>
    <dbReference type="NCBI Taxonomy" id="2056700"/>
    <lineage>
        <taxon>Bacteria</taxon>
        <taxon>Pseudomonadati</taxon>
        <taxon>Pseudomonadota</taxon>
        <taxon>Gammaproteobacteria</taxon>
        <taxon>Thiotrichales</taxon>
        <taxon>Fastidiosibacteraceae</taxon>
        <taxon>Cysteiniphilum</taxon>
    </lineage>
</organism>
<feature type="domain" description="Histidine kinase" evidence="15">
    <location>
        <begin position="323"/>
        <end position="528"/>
    </location>
</feature>
<keyword evidence="6" id="KW-0808">Transferase</keyword>
<keyword evidence="5" id="KW-0597">Phosphoprotein</keyword>
<dbReference type="Gene3D" id="1.10.287.130">
    <property type="match status" value="1"/>
</dbReference>
<evidence type="ECO:0000313" key="16">
    <source>
        <dbReference type="EMBL" id="GGF90846.1"/>
    </source>
</evidence>
<evidence type="ECO:0000256" key="5">
    <source>
        <dbReference type="ARBA" id="ARBA00022553"/>
    </source>
</evidence>
<dbReference type="Gene3D" id="3.30.565.10">
    <property type="entry name" value="Histidine kinase-like ATPase, C-terminal domain"/>
    <property type="match status" value="1"/>
</dbReference>
<evidence type="ECO:0000256" key="9">
    <source>
        <dbReference type="ARBA" id="ARBA00022777"/>
    </source>
</evidence>
<gene>
    <name evidence="16" type="ORF">GCM10010995_05170</name>
</gene>
<evidence type="ECO:0000313" key="17">
    <source>
        <dbReference type="Proteomes" id="UP000636949"/>
    </source>
</evidence>
<evidence type="ECO:0000256" key="10">
    <source>
        <dbReference type="ARBA" id="ARBA00022840"/>
    </source>
</evidence>
<reference evidence="16" key="2">
    <citation type="submission" date="2020-09" db="EMBL/GenBank/DDBJ databases">
        <authorList>
            <person name="Sun Q."/>
            <person name="Zhou Y."/>
        </authorList>
    </citation>
    <scope>NUCLEOTIDE SEQUENCE</scope>
    <source>
        <strain evidence="16">CGMCC 1.15758</strain>
    </source>
</reference>
<evidence type="ECO:0000256" key="8">
    <source>
        <dbReference type="ARBA" id="ARBA00022741"/>
    </source>
</evidence>
<dbReference type="InterPro" id="IPR036890">
    <property type="entry name" value="HATPase_C_sf"/>
</dbReference>
<evidence type="ECO:0000256" key="7">
    <source>
        <dbReference type="ARBA" id="ARBA00022692"/>
    </source>
</evidence>
<proteinExistence type="predicted"/>
<keyword evidence="11 14" id="KW-1133">Transmembrane helix</keyword>
<feature type="transmembrane region" description="Helical" evidence="14">
    <location>
        <begin position="244"/>
        <end position="266"/>
    </location>
</feature>
<keyword evidence="9" id="KW-0418">Kinase</keyword>
<evidence type="ECO:0000256" key="13">
    <source>
        <dbReference type="ARBA" id="ARBA00023136"/>
    </source>
</evidence>
<keyword evidence="10" id="KW-0067">ATP-binding</keyword>
<comment type="catalytic activity">
    <reaction evidence="1">
        <text>ATP + protein L-histidine = ADP + protein N-phospho-L-histidine.</text>
        <dbReference type="EC" id="2.7.13.3"/>
    </reaction>
</comment>
<evidence type="ECO:0000256" key="11">
    <source>
        <dbReference type="ARBA" id="ARBA00022989"/>
    </source>
</evidence>
<evidence type="ECO:0000256" key="2">
    <source>
        <dbReference type="ARBA" id="ARBA00004651"/>
    </source>
</evidence>
<dbReference type="Pfam" id="PF02518">
    <property type="entry name" value="HATPase_c"/>
    <property type="match status" value="1"/>
</dbReference>
<dbReference type="GO" id="GO:0005886">
    <property type="term" value="C:plasma membrane"/>
    <property type="evidence" value="ECO:0007669"/>
    <property type="project" value="UniProtKB-SubCell"/>
</dbReference>
<keyword evidence="7 14" id="KW-0812">Transmembrane</keyword>
<keyword evidence="13 14" id="KW-0472">Membrane</keyword>
<evidence type="ECO:0000256" key="6">
    <source>
        <dbReference type="ARBA" id="ARBA00022679"/>
    </source>
</evidence>
<dbReference type="SMART" id="SM00388">
    <property type="entry name" value="HisKA"/>
    <property type="match status" value="1"/>
</dbReference>
<dbReference type="InterPro" id="IPR003594">
    <property type="entry name" value="HATPase_dom"/>
</dbReference>
<feature type="transmembrane region" description="Helical" evidence="14">
    <location>
        <begin position="12"/>
        <end position="32"/>
    </location>
</feature>
<protein>
    <recommendedName>
        <fullName evidence="3">histidine kinase</fullName>
        <ecNumber evidence="3">2.7.13.3</ecNumber>
    </recommendedName>
</protein>
<comment type="caution">
    <text evidence="16">The sequence shown here is derived from an EMBL/GenBank/DDBJ whole genome shotgun (WGS) entry which is preliminary data.</text>
</comment>
<keyword evidence="12" id="KW-0902">Two-component regulatory system</keyword>
<evidence type="ECO:0000256" key="12">
    <source>
        <dbReference type="ARBA" id="ARBA00023012"/>
    </source>
</evidence>
<keyword evidence="4" id="KW-1003">Cell membrane</keyword>
<dbReference type="InterPro" id="IPR036097">
    <property type="entry name" value="HisK_dim/P_sf"/>
</dbReference>
<dbReference type="PROSITE" id="PS50109">
    <property type="entry name" value="HIS_KIN"/>
    <property type="match status" value="1"/>
</dbReference>
<dbReference type="GO" id="GO:0000155">
    <property type="term" value="F:phosphorelay sensor kinase activity"/>
    <property type="evidence" value="ECO:0007669"/>
    <property type="project" value="InterPro"/>
</dbReference>
<evidence type="ECO:0000256" key="3">
    <source>
        <dbReference type="ARBA" id="ARBA00012438"/>
    </source>
</evidence>
<evidence type="ECO:0000256" key="14">
    <source>
        <dbReference type="SAM" id="Phobius"/>
    </source>
</evidence>
<dbReference type="AlphaFoldDB" id="A0A8J2Z2W2"/>
<dbReference type="GO" id="GO:0005524">
    <property type="term" value="F:ATP binding"/>
    <property type="evidence" value="ECO:0007669"/>
    <property type="project" value="UniProtKB-KW"/>
</dbReference>
<dbReference type="InterPro" id="IPR005467">
    <property type="entry name" value="His_kinase_dom"/>
</dbReference>
<keyword evidence="8" id="KW-0547">Nucleotide-binding</keyword>
<dbReference type="PRINTS" id="PR00344">
    <property type="entry name" value="BCTRLSENSOR"/>
</dbReference>
<dbReference type="CDD" id="cd00082">
    <property type="entry name" value="HisKA"/>
    <property type="match status" value="1"/>
</dbReference>
<dbReference type="PANTHER" id="PTHR45528">
    <property type="entry name" value="SENSOR HISTIDINE KINASE CPXA"/>
    <property type="match status" value="1"/>
</dbReference>
<dbReference type="SUPFAM" id="SSF55874">
    <property type="entry name" value="ATPase domain of HSP90 chaperone/DNA topoisomerase II/histidine kinase"/>
    <property type="match status" value="1"/>
</dbReference>
<name>A0A8J2Z2W2_9GAMM</name>